<evidence type="ECO:0000313" key="3">
    <source>
        <dbReference type="EMBL" id="SEH12173.1"/>
    </source>
</evidence>
<evidence type="ECO:0000256" key="2">
    <source>
        <dbReference type="SAM" id="MobiDB-lite"/>
    </source>
</evidence>
<organism evidence="3 4">
    <name type="scientific">Thermoleophilum album</name>
    <dbReference type="NCBI Taxonomy" id="29539"/>
    <lineage>
        <taxon>Bacteria</taxon>
        <taxon>Bacillati</taxon>
        <taxon>Actinomycetota</taxon>
        <taxon>Thermoleophilia</taxon>
        <taxon>Thermoleophilales</taxon>
        <taxon>Thermoleophilaceae</taxon>
        <taxon>Thermoleophilum</taxon>
    </lineage>
</organism>
<dbReference type="OrthoDB" id="5244770at2"/>
<proteinExistence type="predicted"/>
<dbReference type="RefSeq" id="WP_143038590.1">
    <property type="nucleotide sequence ID" value="NZ_FNWJ01000001.1"/>
</dbReference>
<evidence type="ECO:0000313" key="4">
    <source>
        <dbReference type="Proteomes" id="UP000222056"/>
    </source>
</evidence>
<feature type="coiled-coil region" evidence="1">
    <location>
        <begin position="75"/>
        <end position="112"/>
    </location>
</feature>
<dbReference type="Proteomes" id="UP000222056">
    <property type="component" value="Unassembled WGS sequence"/>
</dbReference>
<accession>A0A1H6FQP2</accession>
<sequence length="176" mass="19560">MAALASPSTERSRRIRVGSTDAAGGRQVRADLERQIARLERRHAALVAAAWPRAELLAELAVPQARGRGPRLASVAELERTRDELIRRVLELERALDESHERERQMRELRRRMFEDPASCPGALVTNRDCGEPGCTRYRVVPRLGLLGLALGWWRVKVSSGCPLAEAPVGAELSPR</sequence>
<dbReference type="AlphaFoldDB" id="A0A1H6FQP2"/>
<reference evidence="4" key="1">
    <citation type="submission" date="2016-10" db="EMBL/GenBank/DDBJ databases">
        <authorList>
            <person name="Varghese N."/>
            <person name="Submissions S."/>
        </authorList>
    </citation>
    <scope>NUCLEOTIDE SEQUENCE [LARGE SCALE GENOMIC DNA]</scope>
    <source>
        <strain evidence="4">ATCC 35263</strain>
    </source>
</reference>
<keyword evidence="4" id="KW-1185">Reference proteome</keyword>
<protein>
    <submittedName>
        <fullName evidence="3">Uncharacterized protein</fullName>
    </submittedName>
</protein>
<dbReference type="EMBL" id="FNWJ01000001">
    <property type="protein sequence ID" value="SEH12173.1"/>
    <property type="molecule type" value="Genomic_DNA"/>
</dbReference>
<feature type="region of interest" description="Disordered" evidence="2">
    <location>
        <begin position="1"/>
        <end position="26"/>
    </location>
</feature>
<dbReference type="STRING" id="29539.SAMN02745716_1006"/>
<gene>
    <name evidence="3" type="ORF">SAMN02745716_1006</name>
</gene>
<name>A0A1H6FQP2_THEAL</name>
<keyword evidence="1" id="KW-0175">Coiled coil</keyword>
<evidence type="ECO:0000256" key="1">
    <source>
        <dbReference type="SAM" id="Coils"/>
    </source>
</evidence>